<feature type="transmembrane region" description="Helical" evidence="4">
    <location>
        <begin position="360"/>
        <end position="381"/>
    </location>
</feature>
<feature type="transmembrane region" description="Helical" evidence="4">
    <location>
        <begin position="336"/>
        <end position="354"/>
    </location>
</feature>
<comment type="caution">
    <text evidence="6">The sequence shown here is derived from an EMBL/GenBank/DDBJ whole genome shotgun (WGS) entry which is preliminary data.</text>
</comment>
<dbReference type="InterPro" id="IPR020846">
    <property type="entry name" value="MFS_dom"/>
</dbReference>
<dbReference type="Proteomes" id="UP000659697">
    <property type="component" value="Unassembled WGS sequence"/>
</dbReference>
<feature type="transmembrane region" description="Helical" evidence="4">
    <location>
        <begin position="272"/>
        <end position="292"/>
    </location>
</feature>
<dbReference type="RefSeq" id="WP_189429112.1">
    <property type="nucleotide sequence ID" value="NZ_BNAO01000001.1"/>
</dbReference>
<evidence type="ECO:0000256" key="3">
    <source>
        <dbReference type="ARBA" id="ARBA00023136"/>
    </source>
</evidence>
<keyword evidence="7" id="KW-1185">Reference proteome</keyword>
<keyword evidence="1 4" id="KW-0812">Transmembrane</keyword>
<evidence type="ECO:0000256" key="4">
    <source>
        <dbReference type="SAM" id="Phobius"/>
    </source>
</evidence>
<proteinExistence type="predicted"/>
<dbReference type="InterPro" id="IPR036259">
    <property type="entry name" value="MFS_trans_sf"/>
</dbReference>
<dbReference type="PROSITE" id="PS50850">
    <property type="entry name" value="MFS"/>
    <property type="match status" value="1"/>
</dbReference>
<accession>A0ABQ3KSZ0</accession>
<evidence type="ECO:0000256" key="2">
    <source>
        <dbReference type="ARBA" id="ARBA00022989"/>
    </source>
</evidence>
<dbReference type="PANTHER" id="PTHR23537:SF1">
    <property type="entry name" value="SUGAR TRANSPORTER"/>
    <property type="match status" value="1"/>
</dbReference>
<gene>
    <name evidence="6" type="ORF">GCM10010919_00390</name>
</gene>
<feature type="transmembrane region" description="Helical" evidence="4">
    <location>
        <begin position="167"/>
        <end position="185"/>
    </location>
</feature>
<evidence type="ECO:0000256" key="1">
    <source>
        <dbReference type="ARBA" id="ARBA00022692"/>
    </source>
</evidence>
<feature type="transmembrane region" description="Helical" evidence="4">
    <location>
        <begin position="105"/>
        <end position="127"/>
    </location>
</feature>
<keyword evidence="2 4" id="KW-1133">Transmembrane helix</keyword>
<reference evidence="7" key="1">
    <citation type="journal article" date="2019" name="Int. J. Syst. Evol. Microbiol.">
        <title>The Global Catalogue of Microorganisms (GCM) 10K type strain sequencing project: providing services to taxonomists for standard genome sequencing and annotation.</title>
        <authorList>
            <consortium name="The Broad Institute Genomics Platform"/>
            <consortium name="The Broad Institute Genome Sequencing Center for Infectious Disease"/>
            <person name="Wu L."/>
            <person name="Ma J."/>
        </authorList>
    </citation>
    <scope>NUCLEOTIDE SEQUENCE [LARGE SCALE GENOMIC DNA]</scope>
    <source>
        <strain evidence="7">CGMCC 1.7003</strain>
    </source>
</reference>
<evidence type="ECO:0000259" key="5">
    <source>
        <dbReference type="PROSITE" id="PS50850"/>
    </source>
</evidence>
<dbReference type="PANTHER" id="PTHR23537">
    <property type="match status" value="1"/>
</dbReference>
<feature type="transmembrane region" description="Helical" evidence="4">
    <location>
        <begin position="298"/>
        <end position="324"/>
    </location>
</feature>
<name>A0ABQ3KSZ0_9ALTE</name>
<dbReference type="SUPFAM" id="SSF103473">
    <property type="entry name" value="MFS general substrate transporter"/>
    <property type="match status" value="1"/>
</dbReference>
<evidence type="ECO:0000313" key="6">
    <source>
        <dbReference type="EMBL" id="GHG58569.1"/>
    </source>
</evidence>
<dbReference type="Gene3D" id="1.20.1250.20">
    <property type="entry name" value="MFS general substrate transporter like domains"/>
    <property type="match status" value="1"/>
</dbReference>
<feature type="transmembrane region" description="Helical" evidence="4">
    <location>
        <begin position="139"/>
        <end position="161"/>
    </location>
</feature>
<dbReference type="EMBL" id="BNAO01000001">
    <property type="protein sequence ID" value="GHG58569.1"/>
    <property type="molecule type" value="Genomic_DNA"/>
</dbReference>
<sequence length="392" mass="42032">MPPSIRFKVLLAGFFSQLLCLGVARFAYTPLLPLMQQQNLLTDASSGYLAAVNYLGYMAGALLAASLSNLQLKDRLYRLGLIVAIVSTLGMALTENLYLWSFWRFMAGLSSAGSMLIASGLIMHWLISHGQRAELGVHFAGLGLGIAMSAILVEVMLQLQFSWQSQWLSLAAIGGILAIPAWCWLPRPALPVLQSQQSVSDVPPSKHFLRLMLLSYFCAGYGYVLSATFIVTIVERMPGLGGSGNLSFVVLGLAAVPAVLLWDLIARKTGYLYAIMLALLLQLVAIIVPLSFASLSVVLISAALFGATFIGVVSLVLTMAGRLYPSKPAKLMGKMTLAYGFAQVIAPAITGVIAEKTGSFAPGLYLAAALLGLAVLLLYWLSRSDQSAKQFF</sequence>
<feature type="transmembrane region" description="Helical" evidence="4">
    <location>
        <begin position="79"/>
        <end position="99"/>
    </location>
</feature>
<feature type="transmembrane region" description="Helical" evidence="4">
    <location>
        <begin position="246"/>
        <end position="265"/>
    </location>
</feature>
<keyword evidence="3 4" id="KW-0472">Membrane</keyword>
<evidence type="ECO:0000313" key="7">
    <source>
        <dbReference type="Proteomes" id="UP000659697"/>
    </source>
</evidence>
<feature type="transmembrane region" description="Helical" evidence="4">
    <location>
        <begin position="50"/>
        <end position="67"/>
    </location>
</feature>
<feature type="domain" description="Major facilitator superfamily (MFS) profile" evidence="5">
    <location>
        <begin position="6"/>
        <end position="386"/>
    </location>
</feature>
<feature type="transmembrane region" description="Helical" evidence="4">
    <location>
        <begin position="213"/>
        <end position="234"/>
    </location>
</feature>
<organism evidence="6 7">
    <name type="scientific">Alishewanella longhuensis</name>
    <dbReference type="NCBI Taxonomy" id="1091037"/>
    <lineage>
        <taxon>Bacteria</taxon>
        <taxon>Pseudomonadati</taxon>
        <taxon>Pseudomonadota</taxon>
        <taxon>Gammaproteobacteria</taxon>
        <taxon>Alteromonadales</taxon>
        <taxon>Alteromonadaceae</taxon>
        <taxon>Alishewanella</taxon>
    </lineage>
</organism>
<protein>
    <submittedName>
        <fullName evidence="6">MFS transporter</fullName>
    </submittedName>
</protein>
<dbReference type="Pfam" id="PF06779">
    <property type="entry name" value="MFS_4"/>
    <property type="match status" value="1"/>
</dbReference>
<dbReference type="InterPro" id="IPR010645">
    <property type="entry name" value="MFS_4"/>
</dbReference>